<dbReference type="AlphaFoldDB" id="A0A165ITU4"/>
<sequence length="154" mass="17319">MSYEHSNPDLMRHTRELGRVHPLVGHQRQKECPCSPYQDGWLLQYIPAPYPRDRKLYEQGSQRPSMYEHSTQKVLQSGTRSKWYWQVTGGGSGLESASELIVAIMMSDPANQVGVCHQWCTRSVRCGRQACYPTTKIGRLSIIGDGHGLSVGGE</sequence>
<dbReference type="InParanoid" id="A0A165ITU4"/>
<dbReference type="Proteomes" id="UP000076842">
    <property type="component" value="Unassembled WGS sequence"/>
</dbReference>
<protein>
    <submittedName>
        <fullName evidence="1">Uncharacterized protein</fullName>
    </submittedName>
</protein>
<gene>
    <name evidence="1" type="ORF">CALCODRAFT_72947</name>
</gene>
<evidence type="ECO:0000313" key="2">
    <source>
        <dbReference type="Proteomes" id="UP000076842"/>
    </source>
</evidence>
<evidence type="ECO:0000313" key="1">
    <source>
        <dbReference type="EMBL" id="KZT60970.1"/>
    </source>
</evidence>
<reference evidence="1 2" key="1">
    <citation type="journal article" date="2016" name="Mol. Biol. Evol.">
        <title>Comparative Genomics of Early-Diverging Mushroom-Forming Fungi Provides Insights into the Origins of Lignocellulose Decay Capabilities.</title>
        <authorList>
            <person name="Nagy L.G."/>
            <person name="Riley R."/>
            <person name="Tritt A."/>
            <person name="Adam C."/>
            <person name="Daum C."/>
            <person name="Floudas D."/>
            <person name="Sun H."/>
            <person name="Yadav J.S."/>
            <person name="Pangilinan J."/>
            <person name="Larsson K.H."/>
            <person name="Matsuura K."/>
            <person name="Barry K."/>
            <person name="Labutti K."/>
            <person name="Kuo R."/>
            <person name="Ohm R.A."/>
            <person name="Bhattacharya S.S."/>
            <person name="Shirouzu T."/>
            <person name="Yoshinaga Y."/>
            <person name="Martin F.M."/>
            <person name="Grigoriev I.V."/>
            <person name="Hibbett D.S."/>
        </authorList>
    </citation>
    <scope>NUCLEOTIDE SEQUENCE [LARGE SCALE GENOMIC DNA]</scope>
    <source>
        <strain evidence="1 2">HHB12733</strain>
    </source>
</reference>
<keyword evidence="2" id="KW-1185">Reference proteome</keyword>
<proteinExistence type="predicted"/>
<name>A0A165ITU4_9BASI</name>
<accession>A0A165ITU4</accession>
<dbReference type="EMBL" id="KV423927">
    <property type="protein sequence ID" value="KZT60970.1"/>
    <property type="molecule type" value="Genomic_DNA"/>
</dbReference>
<organism evidence="1 2">
    <name type="scientific">Calocera cornea HHB12733</name>
    <dbReference type="NCBI Taxonomy" id="1353952"/>
    <lineage>
        <taxon>Eukaryota</taxon>
        <taxon>Fungi</taxon>
        <taxon>Dikarya</taxon>
        <taxon>Basidiomycota</taxon>
        <taxon>Agaricomycotina</taxon>
        <taxon>Dacrymycetes</taxon>
        <taxon>Dacrymycetales</taxon>
        <taxon>Dacrymycetaceae</taxon>
        <taxon>Calocera</taxon>
    </lineage>
</organism>